<name>A0A015IAG6_RHIIW</name>
<keyword evidence="3" id="KW-1185">Reference proteome</keyword>
<dbReference type="STRING" id="1432141.A0A015IAG6"/>
<dbReference type="Proteomes" id="UP000022910">
    <property type="component" value="Unassembled WGS sequence"/>
</dbReference>
<dbReference type="SMART" id="SM00256">
    <property type="entry name" value="FBOX"/>
    <property type="match status" value="1"/>
</dbReference>
<dbReference type="Pfam" id="PF00646">
    <property type="entry name" value="F-box"/>
    <property type="match status" value="1"/>
</dbReference>
<dbReference type="HOGENOM" id="CLU_079702_0_0_1"/>
<accession>A0A015IAG6</accession>
<dbReference type="AlphaFoldDB" id="A0A015IAG6"/>
<evidence type="ECO:0000313" key="3">
    <source>
        <dbReference type="Proteomes" id="UP000022910"/>
    </source>
</evidence>
<gene>
    <name evidence="2" type="ORF">RirG_236790</name>
</gene>
<dbReference type="InterPro" id="IPR036047">
    <property type="entry name" value="F-box-like_dom_sf"/>
</dbReference>
<comment type="caution">
    <text evidence="2">The sequence shown here is derived from an EMBL/GenBank/DDBJ whole genome shotgun (WGS) entry which is preliminary data.</text>
</comment>
<dbReference type="CDD" id="cd09917">
    <property type="entry name" value="F-box_SF"/>
    <property type="match status" value="1"/>
</dbReference>
<dbReference type="OrthoDB" id="2322499at2759"/>
<dbReference type="SUPFAM" id="SSF81383">
    <property type="entry name" value="F-box domain"/>
    <property type="match status" value="1"/>
</dbReference>
<evidence type="ECO:0000313" key="2">
    <source>
        <dbReference type="EMBL" id="EXX54202.1"/>
    </source>
</evidence>
<evidence type="ECO:0000259" key="1">
    <source>
        <dbReference type="PROSITE" id="PS50181"/>
    </source>
</evidence>
<sequence>MKTLESRMSLTNTMQDIPAVHSPITIIPLELFIEICSYLPPVDLFTFSQVCRKFRGYLCAPNSFATQQIWKKSRLEFMPKEDMPPPEGMSEEKYAVLLMAERGCQICKQTKECKIYWEFTIRCCKKCFYKNAISRFDLIIKIKCPLEFVNIMPCTHTGYFFCKKYYWKEQVDLAYSQYYGLLRKEKKIWLDGKKQVFDSIINYIRRRELRKSEEKEKTKYHFLSPHTYCDTIEDDFSFLYSFYSRRSLSAPPPPSPPLSRFFVQSATKEVKEVEKIEKVEKVNNNDVPHLIQLHIKRLENESYQSTFDVNSANNYLENSNEQKINNFIKTKKNKNKKKRNNKLNKYNMKVRGKNFKNKFAYRYG</sequence>
<dbReference type="PROSITE" id="PS50181">
    <property type="entry name" value="FBOX"/>
    <property type="match status" value="1"/>
</dbReference>
<feature type="domain" description="F-box" evidence="1">
    <location>
        <begin position="21"/>
        <end position="73"/>
    </location>
</feature>
<organism evidence="2 3">
    <name type="scientific">Rhizophagus irregularis (strain DAOM 197198w)</name>
    <name type="common">Glomus intraradices</name>
    <dbReference type="NCBI Taxonomy" id="1432141"/>
    <lineage>
        <taxon>Eukaryota</taxon>
        <taxon>Fungi</taxon>
        <taxon>Fungi incertae sedis</taxon>
        <taxon>Mucoromycota</taxon>
        <taxon>Glomeromycotina</taxon>
        <taxon>Glomeromycetes</taxon>
        <taxon>Glomerales</taxon>
        <taxon>Glomeraceae</taxon>
        <taxon>Rhizophagus</taxon>
    </lineage>
</organism>
<protein>
    <recommendedName>
        <fullName evidence="1">F-box domain-containing protein</fullName>
    </recommendedName>
</protein>
<reference evidence="2 3" key="1">
    <citation type="submission" date="2014-02" db="EMBL/GenBank/DDBJ databases">
        <title>Single nucleus genome sequencing reveals high similarity among nuclei of an endomycorrhizal fungus.</title>
        <authorList>
            <person name="Lin K."/>
            <person name="Geurts R."/>
            <person name="Zhang Z."/>
            <person name="Limpens E."/>
            <person name="Saunders D.G."/>
            <person name="Mu D."/>
            <person name="Pang E."/>
            <person name="Cao H."/>
            <person name="Cha H."/>
            <person name="Lin T."/>
            <person name="Zhou Q."/>
            <person name="Shang Y."/>
            <person name="Li Y."/>
            <person name="Ivanov S."/>
            <person name="Sharma T."/>
            <person name="Velzen R.V."/>
            <person name="Ruijter N.D."/>
            <person name="Aanen D.K."/>
            <person name="Win J."/>
            <person name="Kamoun S."/>
            <person name="Bisseling T."/>
            <person name="Huang S."/>
        </authorList>
    </citation>
    <scope>NUCLEOTIDE SEQUENCE [LARGE SCALE GENOMIC DNA]</scope>
    <source>
        <strain evidence="3">DAOM197198w</strain>
    </source>
</reference>
<dbReference type="EMBL" id="JEMT01028583">
    <property type="protein sequence ID" value="EXX54202.1"/>
    <property type="molecule type" value="Genomic_DNA"/>
</dbReference>
<dbReference type="Gene3D" id="1.20.1280.50">
    <property type="match status" value="1"/>
</dbReference>
<proteinExistence type="predicted"/>
<dbReference type="InterPro" id="IPR001810">
    <property type="entry name" value="F-box_dom"/>
</dbReference>